<reference evidence="1 2" key="1">
    <citation type="submission" date="2017-05" db="EMBL/GenBank/DDBJ databases">
        <title>Whole genome sequencing of Proteus mirabilis AR_0155.</title>
        <authorList>
            <person name="Conlan S."/>
            <person name="Thomas P.J."/>
            <person name="Mullikin J."/>
            <person name="Frank K.M."/>
            <person name="Segre J.A."/>
        </authorList>
    </citation>
    <scope>NUCLEOTIDE SEQUENCE [LARGE SCALE GENOMIC DNA]</scope>
    <source>
        <strain evidence="1 2">AR_0155</strain>
    </source>
</reference>
<dbReference type="RefSeq" id="WP_087726449.1">
    <property type="nucleotide sequence ID" value="NZ_BGKS01000024.1"/>
</dbReference>
<sequence>MEQGSPLSFNIPELPSISKLCSRDNFNNKLWITHDSVGKSLTFEEIIDNFSIWEDKAITQVVHLEYDSKNTDFIITHLDHEYIFYTLDEYDEKLNNYSKKGHTKIKSFKIDKARIPFYYKYENEYFLYQIFDAYLKNKNLISEYFNDI</sequence>
<dbReference type="EMBL" id="CP021694">
    <property type="protein sequence ID" value="ARX34153.1"/>
    <property type="molecule type" value="Genomic_DNA"/>
</dbReference>
<name>A0AAJ0Y9P8_PROMI</name>
<evidence type="ECO:0000313" key="1">
    <source>
        <dbReference type="EMBL" id="ARX34153.1"/>
    </source>
</evidence>
<accession>A0AAJ0Y9P8</accession>
<evidence type="ECO:0000313" key="2">
    <source>
        <dbReference type="Proteomes" id="UP000195540"/>
    </source>
</evidence>
<proteinExistence type="predicted"/>
<organism evidence="1 2">
    <name type="scientific">Proteus mirabilis</name>
    <dbReference type="NCBI Taxonomy" id="584"/>
    <lineage>
        <taxon>Bacteria</taxon>
        <taxon>Pseudomonadati</taxon>
        <taxon>Pseudomonadota</taxon>
        <taxon>Gammaproteobacteria</taxon>
        <taxon>Enterobacterales</taxon>
        <taxon>Morganellaceae</taxon>
        <taxon>Proteus</taxon>
    </lineage>
</organism>
<protein>
    <submittedName>
        <fullName evidence="1">Uncharacterized protein</fullName>
    </submittedName>
</protein>
<dbReference type="Proteomes" id="UP000195540">
    <property type="component" value="Chromosome"/>
</dbReference>
<gene>
    <name evidence="1" type="ORF">AM402_08305</name>
</gene>
<dbReference type="AlphaFoldDB" id="A0AAJ0Y9P8"/>